<dbReference type="PANTHER" id="PTHR31900">
    <property type="entry name" value="F-BOX/RNI SUPERFAMILY PROTEIN-RELATED"/>
    <property type="match status" value="1"/>
</dbReference>
<dbReference type="SMART" id="SM00579">
    <property type="entry name" value="FBD"/>
    <property type="match status" value="1"/>
</dbReference>
<gene>
    <name evidence="3" type="primary">LOC104785494</name>
</gene>
<proteinExistence type="predicted"/>
<reference evidence="3" key="2">
    <citation type="submission" date="2025-08" db="UniProtKB">
        <authorList>
            <consortium name="RefSeq"/>
        </authorList>
    </citation>
    <scope>IDENTIFICATION</scope>
    <source>
        <tissue evidence="3">Leaf</tissue>
    </source>
</reference>
<sequence length="192" mass="22075">MSNFLCLDTAVSTLIVNNDDEKFLRCLSSAIRLNLNITESMVACLKTIKTIEFPRITDFILNAEFSVYWLEPLMCLLQKFSKLKTLAVKTTGCPPCSWNQPSTIPQCISSHLEIVQWIEYEGKEAEKQLVKYILANSKCLKTVEMSFFATCHLKECQMELEAMPRISPSARLVYCTPKVCWSYKPDNYKNIY</sequence>
<reference evidence="2" key="1">
    <citation type="journal article" date="2014" name="Nat. Commun.">
        <title>The emerging biofuel crop Camelina sativa retains a highly undifferentiated hexaploid genome structure.</title>
        <authorList>
            <person name="Kagale S."/>
            <person name="Koh C."/>
            <person name="Nixon J."/>
            <person name="Bollina V."/>
            <person name="Clarke W.E."/>
            <person name="Tuteja R."/>
            <person name="Spillane C."/>
            <person name="Robinson S.J."/>
            <person name="Links M.G."/>
            <person name="Clarke C."/>
            <person name="Higgins E.E."/>
            <person name="Huebert T."/>
            <person name="Sharpe A.G."/>
            <person name="Parkin I.A."/>
        </authorList>
    </citation>
    <scope>NUCLEOTIDE SEQUENCE [LARGE SCALE GENOMIC DNA]</scope>
    <source>
        <strain evidence="2">cv. DH55</strain>
    </source>
</reference>
<accession>A0ABM0Z192</accession>
<keyword evidence="2" id="KW-1185">Reference proteome</keyword>
<organism evidence="2 3">
    <name type="scientific">Camelina sativa</name>
    <name type="common">False flax</name>
    <name type="synonym">Myagrum sativum</name>
    <dbReference type="NCBI Taxonomy" id="90675"/>
    <lineage>
        <taxon>Eukaryota</taxon>
        <taxon>Viridiplantae</taxon>
        <taxon>Streptophyta</taxon>
        <taxon>Embryophyta</taxon>
        <taxon>Tracheophyta</taxon>
        <taxon>Spermatophyta</taxon>
        <taxon>Magnoliopsida</taxon>
        <taxon>eudicotyledons</taxon>
        <taxon>Gunneridae</taxon>
        <taxon>Pentapetalae</taxon>
        <taxon>rosids</taxon>
        <taxon>malvids</taxon>
        <taxon>Brassicales</taxon>
        <taxon>Brassicaceae</taxon>
        <taxon>Camelineae</taxon>
        <taxon>Camelina</taxon>
    </lineage>
</organism>
<name>A0ABM0Z192_CAMSA</name>
<dbReference type="GeneID" id="104785494"/>
<dbReference type="InterPro" id="IPR006566">
    <property type="entry name" value="FBD"/>
</dbReference>
<protein>
    <submittedName>
        <fullName evidence="3">F-box/FBD/LRR-repeat protein At1g22000</fullName>
    </submittedName>
</protein>
<evidence type="ECO:0000259" key="1">
    <source>
        <dbReference type="SMART" id="SM00579"/>
    </source>
</evidence>
<dbReference type="InterPro" id="IPR050232">
    <property type="entry name" value="FBL13/AtMIF1-like"/>
</dbReference>
<evidence type="ECO:0000313" key="2">
    <source>
        <dbReference type="Proteomes" id="UP000694864"/>
    </source>
</evidence>
<dbReference type="Pfam" id="PF08387">
    <property type="entry name" value="FBD"/>
    <property type="match status" value="1"/>
</dbReference>
<evidence type="ECO:0000313" key="3">
    <source>
        <dbReference type="RefSeq" id="XP_010509013.1"/>
    </source>
</evidence>
<dbReference type="RefSeq" id="XP_010509013.1">
    <property type="nucleotide sequence ID" value="XM_010510711.2"/>
</dbReference>
<feature type="domain" description="FBD" evidence="1">
    <location>
        <begin position="106"/>
        <end position="175"/>
    </location>
</feature>
<dbReference type="Proteomes" id="UP000694864">
    <property type="component" value="Chromosome 5"/>
</dbReference>
<dbReference type="PANTHER" id="PTHR31900:SF34">
    <property type="entry name" value="EMB|CAB62440.1-RELATED"/>
    <property type="match status" value="1"/>
</dbReference>